<feature type="transmembrane region" description="Helical" evidence="10">
    <location>
        <begin position="107"/>
        <end position="129"/>
    </location>
</feature>
<protein>
    <submittedName>
        <fullName evidence="11">Uncharacterized protein</fullName>
    </submittedName>
</protein>
<evidence type="ECO:0000313" key="12">
    <source>
        <dbReference type="Proteomes" id="UP000708208"/>
    </source>
</evidence>
<evidence type="ECO:0000256" key="4">
    <source>
        <dbReference type="ARBA" id="ARBA00022448"/>
    </source>
</evidence>
<dbReference type="GO" id="GO:0005765">
    <property type="term" value="C:lysosomal membrane"/>
    <property type="evidence" value="ECO:0007669"/>
    <property type="project" value="UniProtKB-SubCell"/>
</dbReference>
<dbReference type="PANTHER" id="PTHR31525">
    <property type="entry name" value="HEME TRANSPORTER HRG1"/>
    <property type="match status" value="1"/>
</dbReference>
<dbReference type="PANTHER" id="PTHR31525:SF1">
    <property type="entry name" value="HEME TRANSPORTER HRG1"/>
    <property type="match status" value="1"/>
</dbReference>
<reference evidence="11" key="1">
    <citation type="submission" date="2021-06" db="EMBL/GenBank/DDBJ databases">
        <authorList>
            <person name="Hodson N. C."/>
            <person name="Mongue J. A."/>
            <person name="Jaron S. K."/>
        </authorList>
    </citation>
    <scope>NUCLEOTIDE SEQUENCE</scope>
</reference>
<dbReference type="InterPro" id="IPR026218">
    <property type="entry name" value="HRG"/>
</dbReference>
<name>A0A8J2NQT5_9HEXA</name>
<gene>
    <name evidence="11" type="ORF">AFUS01_LOCUS912</name>
</gene>
<organism evidence="11 12">
    <name type="scientific">Allacma fusca</name>
    <dbReference type="NCBI Taxonomy" id="39272"/>
    <lineage>
        <taxon>Eukaryota</taxon>
        <taxon>Metazoa</taxon>
        <taxon>Ecdysozoa</taxon>
        <taxon>Arthropoda</taxon>
        <taxon>Hexapoda</taxon>
        <taxon>Collembola</taxon>
        <taxon>Symphypleona</taxon>
        <taxon>Sminthuridae</taxon>
        <taxon>Allacma</taxon>
    </lineage>
</organism>
<evidence type="ECO:0000256" key="2">
    <source>
        <dbReference type="ARBA" id="ARBA00004337"/>
    </source>
</evidence>
<feature type="transmembrane region" description="Helical" evidence="10">
    <location>
        <begin position="12"/>
        <end position="29"/>
    </location>
</feature>
<comment type="subcellular location">
    <subcellularLocation>
        <location evidence="2">Endosome membrane</location>
        <topology evidence="2">Multi-pass membrane protein</topology>
    </subcellularLocation>
    <subcellularLocation>
        <location evidence="1">Lysosome membrane</location>
        <topology evidence="1">Multi-pass membrane protein</topology>
    </subcellularLocation>
</comment>
<dbReference type="Proteomes" id="UP000708208">
    <property type="component" value="Unassembled WGS sequence"/>
</dbReference>
<evidence type="ECO:0000256" key="5">
    <source>
        <dbReference type="ARBA" id="ARBA00022692"/>
    </source>
</evidence>
<keyword evidence="12" id="KW-1185">Reference proteome</keyword>
<dbReference type="AlphaFoldDB" id="A0A8J2NQT5"/>
<evidence type="ECO:0000256" key="8">
    <source>
        <dbReference type="ARBA" id="ARBA00023136"/>
    </source>
</evidence>
<keyword evidence="6" id="KW-0967">Endosome</keyword>
<feature type="transmembrane region" description="Helical" evidence="10">
    <location>
        <begin position="35"/>
        <end position="53"/>
    </location>
</feature>
<keyword evidence="7 10" id="KW-1133">Transmembrane helix</keyword>
<evidence type="ECO:0000256" key="10">
    <source>
        <dbReference type="SAM" id="Phobius"/>
    </source>
</evidence>
<sequence>MCHWLATASTVLGIYFGITIFFLFTFYYHNNHAGTWGLFSAVFASICLHLRLLRGNNRLGGWYTIGQLNSLAAFGFICFCIALGFTSWYIIYAAYHNIPMLPVTSSFYLAAVWAGMTAKWSFCCFILSYQYSRFLRYSTPFLVIQEETSETA</sequence>
<keyword evidence="8 10" id="KW-0472">Membrane</keyword>
<keyword evidence="9" id="KW-0458">Lysosome</keyword>
<evidence type="ECO:0000256" key="7">
    <source>
        <dbReference type="ARBA" id="ARBA00022989"/>
    </source>
</evidence>
<proteinExistence type="inferred from homology"/>
<dbReference type="GO" id="GO:0015232">
    <property type="term" value="F:heme transmembrane transporter activity"/>
    <property type="evidence" value="ECO:0007669"/>
    <property type="project" value="InterPro"/>
</dbReference>
<keyword evidence="5 10" id="KW-0812">Transmembrane</keyword>
<dbReference type="GO" id="GO:0010008">
    <property type="term" value="C:endosome membrane"/>
    <property type="evidence" value="ECO:0007669"/>
    <property type="project" value="UniProtKB-SubCell"/>
</dbReference>
<keyword evidence="4" id="KW-0813">Transport</keyword>
<dbReference type="GO" id="GO:0005886">
    <property type="term" value="C:plasma membrane"/>
    <property type="evidence" value="ECO:0007669"/>
    <property type="project" value="TreeGrafter"/>
</dbReference>
<dbReference type="OrthoDB" id="5954402at2759"/>
<comment type="caution">
    <text evidence="11">The sequence shown here is derived from an EMBL/GenBank/DDBJ whole genome shotgun (WGS) entry which is preliminary data.</text>
</comment>
<comment type="similarity">
    <text evidence="3">Belongs to the HRG family.</text>
</comment>
<evidence type="ECO:0000256" key="1">
    <source>
        <dbReference type="ARBA" id="ARBA00004155"/>
    </source>
</evidence>
<evidence type="ECO:0000256" key="6">
    <source>
        <dbReference type="ARBA" id="ARBA00022753"/>
    </source>
</evidence>
<accession>A0A8J2NQT5</accession>
<dbReference type="EMBL" id="CAJVCH010004913">
    <property type="protein sequence ID" value="CAG7655384.1"/>
    <property type="molecule type" value="Genomic_DNA"/>
</dbReference>
<evidence type="ECO:0000256" key="9">
    <source>
        <dbReference type="ARBA" id="ARBA00023228"/>
    </source>
</evidence>
<dbReference type="GO" id="GO:0020037">
    <property type="term" value="F:heme binding"/>
    <property type="evidence" value="ECO:0007669"/>
    <property type="project" value="TreeGrafter"/>
</dbReference>
<feature type="transmembrane region" description="Helical" evidence="10">
    <location>
        <begin position="73"/>
        <end position="95"/>
    </location>
</feature>
<evidence type="ECO:0000256" key="3">
    <source>
        <dbReference type="ARBA" id="ARBA00006203"/>
    </source>
</evidence>
<evidence type="ECO:0000313" key="11">
    <source>
        <dbReference type="EMBL" id="CAG7655384.1"/>
    </source>
</evidence>